<keyword evidence="2" id="KW-1185">Reference proteome</keyword>
<dbReference type="InterPro" id="IPR011051">
    <property type="entry name" value="RmlC_Cupin_sf"/>
</dbReference>
<evidence type="ECO:0000313" key="1">
    <source>
        <dbReference type="EMBL" id="WEG09582.1"/>
    </source>
</evidence>
<dbReference type="EMBL" id="CP119108">
    <property type="protein sequence ID" value="WEG09582.1"/>
    <property type="molecule type" value="Genomic_DNA"/>
</dbReference>
<reference evidence="1 2" key="1">
    <citation type="submission" date="2023-03" db="EMBL/GenBank/DDBJ databases">
        <title>Genome sequence of Microbacterium sp. KACC 23027.</title>
        <authorList>
            <person name="Kim S."/>
            <person name="Heo J."/>
            <person name="Kwon S.-W."/>
        </authorList>
    </citation>
    <scope>NUCLEOTIDE SEQUENCE [LARGE SCALE GENOMIC DNA]</scope>
    <source>
        <strain evidence="1 2">KACC 23027</strain>
    </source>
</reference>
<name>A0ABY8C0D5_9MICO</name>
<dbReference type="PANTHER" id="PTHR37694">
    <property type="entry name" value="SLR8022 PROTEIN"/>
    <property type="match status" value="1"/>
</dbReference>
<organism evidence="1 2">
    <name type="scientific">Microbacterium horticulturae</name>
    <dbReference type="NCBI Taxonomy" id="3028316"/>
    <lineage>
        <taxon>Bacteria</taxon>
        <taxon>Bacillati</taxon>
        <taxon>Actinomycetota</taxon>
        <taxon>Actinomycetes</taxon>
        <taxon>Micrococcales</taxon>
        <taxon>Microbacteriaceae</taxon>
        <taxon>Microbacterium</taxon>
    </lineage>
</organism>
<dbReference type="Gene3D" id="2.60.120.10">
    <property type="entry name" value="Jelly Rolls"/>
    <property type="match status" value="1"/>
</dbReference>
<protein>
    <submittedName>
        <fullName evidence="1">Cupin domain-containing protein</fullName>
    </submittedName>
</protein>
<dbReference type="Proteomes" id="UP001214553">
    <property type="component" value="Chromosome"/>
</dbReference>
<dbReference type="InterPro" id="IPR014710">
    <property type="entry name" value="RmlC-like_jellyroll"/>
</dbReference>
<accession>A0ABY8C0D5</accession>
<sequence length="122" mass="12960">MGITAVENIDALVVVEPGRRTSQVALSADGARAVVFAFDTDAELTEHTAPGPIIVQALEGHLTFTAEGVTKHLRPGGILHLDARIPHSVRALEPSKMMLLLLRKAPEKAPEISLPEGISLQA</sequence>
<dbReference type="PANTHER" id="PTHR37694:SF1">
    <property type="entry name" value="SLR8022 PROTEIN"/>
    <property type="match status" value="1"/>
</dbReference>
<gene>
    <name evidence="1" type="ORF">PU630_03165</name>
</gene>
<dbReference type="RefSeq" id="WP_275278906.1">
    <property type="nucleotide sequence ID" value="NZ_CP119108.1"/>
</dbReference>
<proteinExistence type="predicted"/>
<evidence type="ECO:0000313" key="2">
    <source>
        <dbReference type="Proteomes" id="UP001214553"/>
    </source>
</evidence>
<dbReference type="SUPFAM" id="SSF51182">
    <property type="entry name" value="RmlC-like cupins"/>
    <property type="match status" value="1"/>
</dbReference>
<dbReference type="CDD" id="cd02230">
    <property type="entry name" value="cupin_HP0902-like"/>
    <property type="match status" value="1"/>
</dbReference>